<comment type="caution">
    <text evidence="1">The sequence shown here is derived from an EMBL/GenBank/DDBJ whole genome shotgun (WGS) entry which is preliminary data.</text>
</comment>
<dbReference type="InterPro" id="IPR008183">
    <property type="entry name" value="Aldose_1/G6P_1-epimerase"/>
</dbReference>
<protein>
    <submittedName>
        <fullName evidence="1">Aldose 1-epimerase family protein</fullName>
    </submittedName>
</protein>
<dbReference type="InterPro" id="IPR037481">
    <property type="entry name" value="LacX"/>
</dbReference>
<dbReference type="Proteomes" id="UP001198962">
    <property type="component" value="Unassembled WGS sequence"/>
</dbReference>
<dbReference type="GO" id="GO:0016853">
    <property type="term" value="F:isomerase activity"/>
    <property type="evidence" value="ECO:0007669"/>
    <property type="project" value="InterPro"/>
</dbReference>
<dbReference type="CDD" id="cd09024">
    <property type="entry name" value="Aldose_epim_lacX"/>
    <property type="match status" value="1"/>
</dbReference>
<name>A0AAE3AUC1_9FIRM</name>
<proteinExistence type="predicted"/>
<dbReference type="InterPro" id="IPR011013">
    <property type="entry name" value="Gal_mutarotase_sf_dom"/>
</dbReference>
<dbReference type="SUPFAM" id="SSF74650">
    <property type="entry name" value="Galactose mutarotase-like"/>
    <property type="match status" value="1"/>
</dbReference>
<dbReference type="RefSeq" id="WP_308451909.1">
    <property type="nucleotide sequence ID" value="NZ_JAJEPU010000044.1"/>
</dbReference>
<dbReference type="AlphaFoldDB" id="A0AAE3AUC1"/>
<accession>A0AAE3AUC1</accession>
<evidence type="ECO:0000313" key="1">
    <source>
        <dbReference type="EMBL" id="MCC2165650.1"/>
    </source>
</evidence>
<dbReference type="Gene3D" id="2.70.98.10">
    <property type="match status" value="1"/>
</dbReference>
<dbReference type="InterPro" id="IPR014718">
    <property type="entry name" value="GH-type_carb-bd"/>
</dbReference>
<dbReference type="GO" id="GO:0030246">
    <property type="term" value="F:carbohydrate binding"/>
    <property type="evidence" value="ECO:0007669"/>
    <property type="project" value="InterPro"/>
</dbReference>
<dbReference type="PANTHER" id="PTHR11122:SF13">
    <property type="entry name" value="GLUCOSE-6-PHOSPHATE 1-EPIMERASE"/>
    <property type="match status" value="1"/>
</dbReference>
<sequence length="304" mass="35192">MIFTIHDKIHDNTHNDAMFVSASIDSLGAQLISLKDTSGREHIWQRDPAVWGFCSPLLFPAIGNSRNNRTKFDGEWYELAKHGFCRTSEFRAEQVSDCEVRFTLRANKETRVHYPYEFVLTLTYRLENGTLSMTYQVENPMNHEICYCIGAHPGFLCPMEDGAVFEDYQLEFEKKESIFSVLYDLEKLEFDPARHGTITLENESIIPLCYDLFDQDAVYFEKTASHVVRLINRNSSHGVEVAYPDFSGIGFWTPNGKHAPFLCIEPWNGCAIRMDEDDEFIHKYQVQRLAAHTARSYQLMIRMV</sequence>
<evidence type="ECO:0000313" key="2">
    <source>
        <dbReference type="Proteomes" id="UP001198962"/>
    </source>
</evidence>
<gene>
    <name evidence="1" type="ORF">LKD32_12330</name>
</gene>
<dbReference type="PANTHER" id="PTHR11122">
    <property type="entry name" value="APOSPORY-ASSOCIATED PROTEIN C-RELATED"/>
    <property type="match status" value="1"/>
</dbReference>
<organism evidence="1 2">
    <name type="scientific">Brotaphodocola catenula</name>
    <dbReference type="NCBI Taxonomy" id="2885361"/>
    <lineage>
        <taxon>Bacteria</taxon>
        <taxon>Bacillati</taxon>
        <taxon>Bacillota</taxon>
        <taxon>Clostridia</taxon>
        <taxon>Lachnospirales</taxon>
        <taxon>Lachnospiraceae</taxon>
        <taxon>Brotaphodocola</taxon>
    </lineage>
</organism>
<dbReference type="GO" id="GO:0005975">
    <property type="term" value="P:carbohydrate metabolic process"/>
    <property type="evidence" value="ECO:0007669"/>
    <property type="project" value="InterPro"/>
</dbReference>
<dbReference type="Pfam" id="PF01263">
    <property type="entry name" value="Aldose_epim"/>
    <property type="match status" value="1"/>
</dbReference>
<keyword evidence="2" id="KW-1185">Reference proteome</keyword>
<dbReference type="EMBL" id="JAJEPU010000044">
    <property type="protein sequence ID" value="MCC2165650.1"/>
    <property type="molecule type" value="Genomic_DNA"/>
</dbReference>
<reference evidence="1" key="1">
    <citation type="submission" date="2021-10" db="EMBL/GenBank/DDBJ databases">
        <title>Anaerobic single-cell dispensing facilitates the cultivation of human gut bacteria.</title>
        <authorList>
            <person name="Afrizal A."/>
        </authorList>
    </citation>
    <scope>NUCLEOTIDE SEQUENCE</scope>
    <source>
        <strain evidence="1">CLA-AA-H274</strain>
    </source>
</reference>